<gene>
    <name evidence="1" type="ORF">ACRE_044460</name>
</gene>
<dbReference type="HOGENOM" id="CLU_2145091_0_0_1"/>
<name>A0A086T5Y5_HAPC1</name>
<protein>
    <submittedName>
        <fullName evidence="1">Uncharacterized protein</fullName>
    </submittedName>
</protein>
<comment type="caution">
    <text evidence="1">The sequence shown here is derived from an EMBL/GenBank/DDBJ whole genome shotgun (WGS) entry which is preliminary data.</text>
</comment>
<reference evidence="2" key="1">
    <citation type="journal article" date="2014" name="Genome Announc.">
        <title>Genome sequence and annotation of Acremonium chrysogenum, producer of the beta-lactam antibiotic cephalosporin C.</title>
        <authorList>
            <person name="Terfehr D."/>
            <person name="Dahlmann T.A."/>
            <person name="Specht T."/>
            <person name="Zadra I."/>
            <person name="Kuernsteiner H."/>
            <person name="Kueck U."/>
        </authorList>
    </citation>
    <scope>NUCLEOTIDE SEQUENCE [LARGE SCALE GENOMIC DNA]</scope>
    <source>
        <strain evidence="2">ATCC 11550 / CBS 779.69 / DSM 880 / IAM 14645 / JCM 23072 / IMI 49137</strain>
    </source>
</reference>
<dbReference type="EMBL" id="JPKY01000043">
    <property type="protein sequence ID" value="KFH44767.1"/>
    <property type="molecule type" value="Genomic_DNA"/>
</dbReference>
<evidence type="ECO:0000313" key="1">
    <source>
        <dbReference type="EMBL" id="KFH44767.1"/>
    </source>
</evidence>
<dbReference type="STRING" id="857340.A0A086T5Y5"/>
<organism evidence="1 2">
    <name type="scientific">Hapsidospora chrysogenum (strain ATCC 11550 / CBS 779.69 / DSM 880 / IAM 14645 / JCM 23072 / IMI 49137)</name>
    <name type="common">Acremonium chrysogenum</name>
    <dbReference type="NCBI Taxonomy" id="857340"/>
    <lineage>
        <taxon>Eukaryota</taxon>
        <taxon>Fungi</taxon>
        <taxon>Dikarya</taxon>
        <taxon>Ascomycota</taxon>
        <taxon>Pezizomycotina</taxon>
        <taxon>Sordariomycetes</taxon>
        <taxon>Hypocreomycetidae</taxon>
        <taxon>Hypocreales</taxon>
        <taxon>Bionectriaceae</taxon>
        <taxon>Hapsidospora</taxon>
    </lineage>
</organism>
<accession>A0A086T5Y5</accession>
<keyword evidence="2" id="KW-1185">Reference proteome</keyword>
<dbReference type="Proteomes" id="UP000029964">
    <property type="component" value="Unassembled WGS sequence"/>
</dbReference>
<dbReference type="AlphaFoldDB" id="A0A086T5Y5"/>
<sequence>MLRPLARPAFGLVGRQQLAAAPRYAVAAAAAAAAAAPWRRGLYTTTSGKKSDPLRILFCGSDTVSTEALHALHEEWTWNRDLVQRLEVVVLPPKNTGRGYKTKTIAWGDFYS</sequence>
<dbReference type="Gene3D" id="3.40.50.170">
    <property type="entry name" value="Formyl transferase, N-terminal domain"/>
    <property type="match status" value="1"/>
</dbReference>
<proteinExistence type="predicted"/>
<evidence type="ECO:0000313" key="2">
    <source>
        <dbReference type="Proteomes" id="UP000029964"/>
    </source>
</evidence>
<dbReference type="OrthoDB" id="10268103at2759"/>